<dbReference type="Gene3D" id="3.60.21.10">
    <property type="match status" value="1"/>
</dbReference>
<feature type="domain" description="Calcineurin-like phosphoesterase" evidence="1">
    <location>
        <begin position="214"/>
        <end position="462"/>
    </location>
</feature>
<evidence type="ECO:0000313" key="3">
    <source>
        <dbReference type="Proteomes" id="UP001055219"/>
    </source>
</evidence>
<reference evidence="2" key="1">
    <citation type="journal article" date="2021" name="J Fungi (Basel)">
        <title>Genomic and Metabolomic Analyses of the Marine Fungus Emericellopsis cladophorae: Insights into Saltwater Adaptability Mechanisms and Its Biosynthetic Potential.</title>
        <authorList>
            <person name="Goncalves M.F.M."/>
            <person name="Hilario S."/>
            <person name="Van de Peer Y."/>
            <person name="Esteves A.C."/>
            <person name="Alves A."/>
        </authorList>
    </citation>
    <scope>NUCLEOTIDE SEQUENCE</scope>
    <source>
        <strain evidence="2">MUM 19.33</strain>
    </source>
</reference>
<organism evidence="2 3">
    <name type="scientific">Emericellopsis cladophorae</name>
    <dbReference type="NCBI Taxonomy" id="2686198"/>
    <lineage>
        <taxon>Eukaryota</taxon>
        <taxon>Fungi</taxon>
        <taxon>Dikarya</taxon>
        <taxon>Ascomycota</taxon>
        <taxon>Pezizomycotina</taxon>
        <taxon>Sordariomycetes</taxon>
        <taxon>Hypocreomycetidae</taxon>
        <taxon>Hypocreales</taxon>
        <taxon>Bionectriaceae</taxon>
        <taxon>Emericellopsis</taxon>
    </lineage>
</organism>
<dbReference type="RefSeq" id="XP_051364088.1">
    <property type="nucleotide sequence ID" value="XM_051504586.1"/>
</dbReference>
<reference evidence="2" key="2">
    <citation type="submission" date="2022-07" db="EMBL/GenBank/DDBJ databases">
        <authorList>
            <person name="Goncalves M.F.M."/>
            <person name="Hilario S."/>
            <person name="Van De Peer Y."/>
            <person name="Esteves A.C."/>
            <person name="Alves A."/>
        </authorList>
    </citation>
    <scope>NUCLEOTIDE SEQUENCE</scope>
    <source>
        <strain evidence="2">MUM 19.33</strain>
    </source>
</reference>
<evidence type="ECO:0000313" key="2">
    <source>
        <dbReference type="EMBL" id="KAI6783232.1"/>
    </source>
</evidence>
<dbReference type="AlphaFoldDB" id="A0A9Q0BF88"/>
<dbReference type="InterPro" id="IPR004843">
    <property type="entry name" value="Calcineurin-like_PHP"/>
</dbReference>
<evidence type="ECO:0000259" key="1">
    <source>
        <dbReference type="Pfam" id="PF00149"/>
    </source>
</evidence>
<gene>
    <name evidence="2" type="ORF">J7T54_000734</name>
</gene>
<dbReference type="GeneID" id="75827253"/>
<comment type="caution">
    <text evidence="2">The sequence shown here is derived from an EMBL/GenBank/DDBJ whole genome shotgun (WGS) entry which is preliminary data.</text>
</comment>
<dbReference type="OrthoDB" id="783096at2759"/>
<keyword evidence="3" id="KW-1185">Reference proteome</keyword>
<dbReference type="PANTHER" id="PTHR32440:SF0">
    <property type="entry name" value="PHOSPHATASE DCR2-RELATED"/>
    <property type="match status" value="1"/>
</dbReference>
<dbReference type="GO" id="GO:0005737">
    <property type="term" value="C:cytoplasm"/>
    <property type="evidence" value="ECO:0007669"/>
    <property type="project" value="TreeGrafter"/>
</dbReference>
<protein>
    <recommendedName>
        <fullName evidence="1">Calcineurin-like phosphoesterase domain-containing protein</fullName>
    </recommendedName>
</protein>
<dbReference type="Proteomes" id="UP001055219">
    <property type="component" value="Unassembled WGS sequence"/>
</dbReference>
<dbReference type="EMBL" id="JAGIXG020000009">
    <property type="protein sequence ID" value="KAI6783232.1"/>
    <property type="molecule type" value="Genomic_DNA"/>
</dbReference>
<dbReference type="CDD" id="cd07383">
    <property type="entry name" value="MPP_Dcr2"/>
    <property type="match status" value="1"/>
</dbReference>
<dbReference type="PANTHER" id="PTHR32440">
    <property type="entry name" value="PHOSPHATASE DCR2-RELATED-RELATED"/>
    <property type="match status" value="1"/>
</dbReference>
<proteinExistence type="predicted"/>
<dbReference type="InterPro" id="IPR029052">
    <property type="entry name" value="Metallo-depent_PP-like"/>
</dbReference>
<dbReference type="GO" id="GO:0004721">
    <property type="term" value="F:phosphoprotein phosphatase activity"/>
    <property type="evidence" value="ECO:0007669"/>
    <property type="project" value="TreeGrafter"/>
</dbReference>
<dbReference type="FunFam" id="3.60.21.10:FF:000054">
    <property type="entry name" value="DCR2p Phosphoesterase"/>
    <property type="match status" value="1"/>
</dbReference>
<name>A0A9Q0BF88_9HYPO</name>
<dbReference type="SUPFAM" id="SSF56300">
    <property type="entry name" value="Metallo-dependent phosphatases"/>
    <property type="match status" value="1"/>
</dbReference>
<accession>A0A9Q0BF88</accession>
<dbReference type="Pfam" id="PF00149">
    <property type="entry name" value="Metallophos"/>
    <property type="match status" value="1"/>
</dbReference>
<sequence length="553" mass="61670">MTRRIVRTLLQAAAALITTLILVLVLDRNYRVLPNSLHAHMPTHHPGLVVTDVTIAQCSSVNVFSSCNLDKQKWTRVEKDLLLGKSWTRSAFLFVSRKREEDLIEGDSVVMDVTVGRLNPGSASGASEQWEARPSGIWLKRSMSHKASDDNQAITDVDVVFGDDAVEARGHWSIVGVPLLLNTENHFSAHLTVRRGPHVQEKTPKPRFNDNGRFRIMQVADLHLSTGVGKCRDAVPDKYHGGPCEADPRTLEFMAKMLEEEKPDLVILSGDQVNGDTSPDAPSAIYKFAKLLIERSIPYACIFGNHDDEKSMSRAAQMAILESLPYSLSLAGPEDVDGVGNYYIEVLARGKSDHSALSIYMLDTHAYSSDERNFPGYDWIKPSQINWFRHTAEKLKAKHKEYTHRHMDIAFIHIPLHEYLDHTNPRVGAWREGVTAPTYNSGFRDALVEQNVVMVSAGHDHANEYCALSMQDEAGSKEEQTPALWMCYGGGIGFGGYGGYGGYVRRLRMFEIDANEAKITTWKRIEHGRKVGERHDEQVLVDGGRPVAPQGGT</sequence>